<dbReference type="RefSeq" id="WP_340934713.1">
    <property type="nucleotide sequence ID" value="NZ_CP150496.1"/>
</dbReference>
<evidence type="ECO:0000256" key="1">
    <source>
        <dbReference type="SAM" id="Phobius"/>
    </source>
</evidence>
<organism evidence="2 3">
    <name type="scientific">Polaribacter marinaquae</name>
    <dbReference type="NCBI Taxonomy" id="1642819"/>
    <lineage>
        <taxon>Bacteria</taxon>
        <taxon>Pseudomonadati</taxon>
        <taxon>Bacteroidota</taxon>
        <taxon>Flavobacteriia</taxon>
        <taxon>Flavobacteriales</taxon>
        <taxon>Flavobacteriaceae</taxon>
    </lineage>
</organism>
<keyword evidence="1" id="KW-0812">Transmembrane</keyword>
<feature type="transmembrane region" description="Helical" evidence="1">
    <location>
        <begin position="21"/>
        <end position="43"/>
    </location>
</feature>
<keyword evidence="1" id="KW-1133">Transmembrane helix</keyword>
<accession>A0ABZ2TUB9</accession>
<dbReference type="EMBL" id="CP150496">
    <property type="protein sequence ID" value="WYW56710.1"/>
    <property type="molecule type" value="Genomic_DNA"/>
</dbReference>
<evidence type="ECO:0000313" key="2">
    <source>
        <dbReference type="EMBL" id="WYW56710.1"/>
    </source>
</evidence>
<protein>
    <submittedName>
        <fullName evidence="2">Uncharacterized protein</fullName>
    </submittedName>
</protein>
<name>A0ABZ2TUB9_9FLAO</name>
<keyword evidence="1" id="KW-0472">Membrane</keyword>
<sequence>MKECCKNSFQETEKKSNVKKWFNYIVYVILFLIVGGALVLQLFS</sequence>
<evidence type="ECO:0000313" key="3">
    <source>
        <dbReference type="Proteomes" id="UP001491088"/>
    </source>
</evidence>
<keyword evidence="3" id="KW-1185">Reference proteome</keyword>
<proteinExistence type="predicted"/>
<reference evidence="2 3" key="1">
    <citation type="submission" date="2024-03" db="EMBL/GenBank/DDBJ databases">
        <authorList>
            <person name="Cao K."/>
        </authorList>
    </citation>
    <scope>NUCLEOTIDE SEQUENCE [LARGE SCALE GENOMIC DNA]</scope>
    <source>
        <strain evidence="2 3">MCCC 1K00696</strain>
    </source>
</reference>
<dbReference type="Proteomes" id="UP001491088">
    <property type="component" value="Chromosome"/>
</dbReference>
<gene>
    <name evidence="2" type="ORF">WG950_05500</name>
</gene>